<dbReference type="PANTHER" id="PTHR31385:SF1">
    <property type="entry name" value="PUTATIVE (DUF220)-RELATED"/>
    <property type="match status" value="1"/>
</dbReference>
<sequence>MLGLNPNSAMADGGASNPLQEIQMRLQAPTAWMHGVIKGAQQSVEKWGFLLQSGRGNSASRIWSVAGPKDDLGLLKPVVEAKVEPSFQERLERQLAAWRRNSAWVDEVPALEVTVPKGTLCKFDSRFELGIPPDAVYNILTDPNNKRVFKNIQEVKYRKVLEDDGNRQLVELEQLASWRFLWLSGTLSACVLVDQDRSTHVVKYRLAKTGFMKRFEGTWKIEPLYIDESGAHVQAPESGTERVASVVTLQQLWQSVIVPPPPFGGYVRGITTRTTVEMMQELQTEAKRLREGTTLDDDNFDSQDLVVPEKVVPLVEQWKLLKRSTPGRRKSSRKSQWRNRSE</sequence>
<comment type="caution">
    <text evidence="3">The sequence shown here is derived from an EMBL/GenBank/DDBJ whole genome shotgun (WGS) entry which is preliminary data.</text>
</comment>
<protein>
    <recommendedName>
        <fullName evidence="2">DUF220 domain-containing protein</fullName>
    </recommendedName>
</protein>
<dbReference type="Pfam" id="PF02713">
    <property type="entry name" value="DUF220"/>
    <property type="match status" value="1"/>
</dbReference>
<accession>A0A8T0GUY4</accession>
<reference evidence="3" key="1">
    <citation type="submission" date="2020-06" db="EMBL/GenBank/DDBJ databases">
        <title>WGS assembly of Ceratodon purpureus strain R40.</title>
        <authorList>
            <person name="Carey S.B."/>
            <person name="Jenkins J."/>
            <person name="Shu S."/>
            <person name="Lovell J.T."/>
            <person name="Sreedasyam A."/>
            <person name="Maumus F."/>
            <person name="Tiley G.P."/>
            <person name="Fernandez-Pozo N."/>
            <person name="Barry K."/>
            <person name="Chen C."/>
            <person name="Wang M."/>
            <person name="Lipzen A."/>
            <person name="Daum C."/>
            <person name="Saski C.A."/>
            <person name="Payton A.C."/>
            <person name="Mcbreen J.C."/>
            <person name="Conrad R.E."/>
            <person name="Kollar L.M."/>
            <person name="Olsson S."/>
            <person name="Huttunen S."/>
            <person name="Landis J.B."/>
            <person name="Wickett N.J."/>
            <person name="Johnson M.G."/>
            <person name="Rensing S.A."/>
            <person name="Grimwood J."/>
            <person name="Schmutz J."/>
            <person name="Mcdaniel S.F."/>
        </authorList>
    </citation>
    <scope>NUCLEOTIDE SEQUENCE</scope>
    <source>
        <strain evidence="3">R40</strain>
    </source>
</reference>
<dbReference type="Proteomes" id="UP000822688">
    <property type="component" value="Chromosome 9"/>
</dbReference>
<feature type="region of interest" description="Disordered" evidence="1">
    <location>
        <begin position="323"/>
        <end position="342"/>
    </location>
</feature>
<evidence type="ECO:0000256" key="1">
    <source>
        <dbReference type="SAM" id="MobiDB-lite"/>
    </source>
</evidence>
<proteinExistence type="predicted"/>
<dbReference type="InterPro" id="IPR003863">
    <property type="entry name" value="DUF220"/>
</dbReference>
<organism evidence="3 4">
    <name type="scientific">Ceratodon purpureus</name>
    <name type="common">Fire moss</name>
    <name type="synonym">Dicranum purpureum</name>
    <dbReference type="NCBI Taxonomy" id="3225"/>
    <lineage>
        <taxon>Eukaryota</taxon>
        <taxon>Viridiplantae</taxon>
        <taxon>Streptophyta</taxon>
        <taxon>Embryophyta</taxon>
        <taxon>Bryophyta</taxon>
        <taxon>Bryophytina</taxon>
        <taxon>Bryopsida</taxon>
        <taxon>Dicranidae</taxon>
        <taxon>Pseudoditrichales</taxon>
        <taxon>Ditrichaceae</taxon>
        <taxon>Ceratodon</taxon>
    </lineage>
</organism>
<dbReference type="Gene3D" id="3.30.530.20">
    <property type="match status" value="1"/>
</dbReference>
<gene>
    <name evidence="3" type="ORF">KC19_9G105000</name>
</gene>
<dbReference type="SUPFAM" id="SSF55961">
    <property type="entry name" value="Bet v1-like"/>
    <property type="match status" value="1"/>
</dbReference>
<name>A0A8T0GUY4_CERPU</name>
<dbReference type="AlphaFoldDB" id="A0A8T0GUY4"/>
<evidence type="ECO:0000313" key="3">
    <source>
        <dbReference type="EMBL" id="KAG0561944.1"/>
    </source>
</evidence>
<evidence type="ECO:0000313" key="4">
    <source>
        <dbReference type="Proteomes" id="UP000822688"/>
    </source>
</evidence>
<feature type="domain" description="DUF220" evidence="2">
    <location>
        <begin position="184"/>
        <end position="239"/>
    </location>
</feature>
<dbReference type="EMBL" id="CM026430">
    <property type="protein sequence ID" value="KAG0561944.1"/>
    <property type="molecule type" value="Genomic_DNA"/>
</dbReference>
<dbReference type="PANTHER" id="PTHR31385">
    <property type="entry name" value="PUTATIVE (DUF220)-RELATED"/>
    <property type="match status" value="1"/>
</dbReference>
<dbReference type="InterPro" id="IPR023393">
    <property type="entry name" value="START-like_dom_sf"/>
</dbReference>
<evidence type="ECO:0000259" key="2">
    <source>
        <dbReference type="Pfam" id="PF02713"/>
    </source>
</evidence>
<keyword evidence="4" id="KW-1185">Reference proteome</keyword>